<evidence type="ECO:0000313" key="3">
    <source>
        <dbReference type="Proteomes" id="UP000189670"/>
    </source>
</evidence>
<dbReference type="Proteomes" id="UP000189670">
    <property type="component" value="Unassembled WGS sequence"/>
</dbReference>
<dbReference type="EMBL" id="ATBP01002966">
    <property type="protein sequence ID" value="ETR65300.1"/>
    <property type="molecule type" value="Genomic_DNA"/>
</dbReference>
<gene>
    <name evidence="2" type="ORF">OMM_06090</name>
</gene>
<dbReference type="InterPro" id="IPR044060">
    <property type="entry name" value="Bacterial_rp_domain"/>
</dbReference>
<name>A0A1V1NRU2_9BACT</name>
<dbReference type="Pfam" id="PF17963">
    <property type="entry name" value="Big_9"/>
    <property type="match status" value="1"/>
</dbReference>
<protein>
    <recommendedName>
        <fullName evidence="1">Bacterial repeat domain-containing protein</fullName>
    </recommendedName>
</protein>
<evidence type="ECO:0000313" key="2">
    <source>
        <dbReference type="EMBL" id="ETR65300.1"/>
    </source>
</evidence>
<comment type="caution">
    <text evidence="2">The sequence shown here is derived from an EMBL/GenBank/DDBJ whole genome shotgun (WGS) entry which is preliminary data.</text>
</comment>
<dbReference type="Pfam" id="PF18998">
    <property type="entry name" value="Flg_new_2"/>
    <property type="match status" value="1"/>
</dbReference>
<feature type="domain" description="Bacterial repeat" evidence="1">
    <location>
        <begin position="108"/>
        <end position="173"/>
    </location>
</feature>
<accession>A0A1V1NRU2</accession>
<dbReference type="AlphaFoldDB" id="A0A1V1NRU2"/>
<reference evidence="3" key="1">
    <citation type="submission" date="2012-11" db="EMBL/GenBank/DDBJ databases">
        <authorList>
            <person name="Lucero-Rivera Y.E."/>
            <person name="Tovar-Ramirez D."/>
        </authorList>
    </citation>
    <scope>NUCLEOTIDE SEQUENCE [LARGE SCALE GENOMIC DNA]</scope>
    <source>
        <strain evidence="3">Araruama</strain>
    </source>
</reference>
<proteinExistence type="predicted"/>
<organism evidence="2 3">
    <name type="scientific">Candidatus Magnetoglobus multicellularis str. Araruama</name>
    <dbReference type="NCBI Taxonomy" id="890399"/>
    <lineage>
        <taxon>Bacteria</taxon>
        <taxon>Pseudomonadati</taxon>
        <taxon>Thermodesulfobacteriota</taxon>
        <taxon>Desulfobacteria</taxon>
        <taxon>Desulfobacterales</taxon>
        <taxon>Desulfobacteraceae</taxon>
        <taxon>Candidatus Magnetoglobus</taxon>
    </lineage>
</organism>
<sequence length="284" mass="31902">MITVYPVYDIPQAINQDVITTENMPVNITLTGFSPDNESLTFQITNPPTHGILSQTLPYLRYTPDQDFYGSDAFTFIANDIVSDSVPAIVSITVERSNSYVLKLLGNGYGTVSVESTSVLLPWQKQYEADQEVCFEAIPDSDWRFVKWQGDLQNSDNPACITLDQNKTITATMEIKTFVLSIQGSEPITINNARQSLPFSKVYEIHTPITLESDSERFNCWEENTHICENSYTFMINSDMAITASFYPVPDWKTTIHVERLVDNADTIEQSSVILGTASQAYSK</sequence>
<dbReference type="Gene3D" id="2.60.40.2810">
    <property type="match status" value="1"/>
</dbReference>
<evidence type="ECO:0000259" key="1">
    <source>
        <dbReference type="Pfam" id="PF18998"/>
    </source>
</evidence>